<organism evidence="2 3">
    <name type="scientific">Tanacetum coccineum</name>
    <dbReference type="NCBI Taxonomy" id="301880"/>
    <lineage>
        <taxon>Eukaryota</taxon>
        <taxon>Viridiplantae</taxon>
        <taxon>Streptophyta</taxon>
        <taxon>Embryophyta</taxon>
        <taxon>Tracheophyta</taxon>
        <taxon>Spermatophyta</taxon>
        <taxon>Magnoliopsida</taxon>
        <taxon>eudicotyledons</taxon>
        <taxon>Gunneridae</taxon>
        <taxon>Pentapetalae</taxon>
        <taxon>asterids</taxon>
        <taxon>campanulids</taxon>
        <taxon>Asterales</taxon>
        <taxon>Asteraceae</taxon>
        <taxon>Asteroideae</taxon>
        <taxon>Anthemideae</taxon>
        <taxon>Anthemidinae</taxon>
        <taxon>Tanacetum</taxon>
    </lineage>
</organism>
<evidence type="ECO:0000313" key="2">
    <source>
        <dbReference type="EMBL" id="GJS74470.1"/>
    </source>
</evidence>
<name>A0ABQ4YBY1_9ASTR</name>
<dbReference type="Pfam" id="PF03200">
    <property type="entry name" value="Glyco_hydro_63"/>
    <property type="match status" value="1"/>
</dbReference>
<dbReference type="InterPro" id="IPR031335">
    <property type="entry name" value="Glyco_hydro_63_C"/>
</dbReference>
<gene>
    <name evidence="2" type="ORF">Tco_0707311</name>
</gene>
<reference evidence="2" key="1">
    <citation type="journal article" date="2022" name="Int. J. Mol. Sci.">
        <title>Draft Genome of Tanacetum Coccineum: Genomic Comparison of Closely Related Tanacetum-Family Plants.</title>
        <authorList>
            <person name="Yamashiro T."/>
            <person name="Shiraishi A."/>
            <person name="Nakayama K."/>
            <person name="Satake H."/>
        </authorList>
    </citation>
    <scope>NUCLEOTIDE SEQUENCE</scope>
</reference>
<dbReference type="PANTHER" id="PTHR10412">
    <property type="entry name" value="MANNOSYL-OLIGOSACCHARIDE GLUCOSIDASE"/>
    <property type="match status" value="1"/>
</dbReference>
<dbReference type="InterPro" id="IPR004888">
    <property type="entry name" value="Glycoside_hydrolase_63"/>
</dbReference>
<evidence type="ECO:0000313" key="3">
    <source>
        <dbReference type="Proteomes" id="UP001151760"/>
    </source>
</evidence>
<accession>A0ABQ4YBY1</accession>
<dbReference type="PANTHER" id="PTHR10412:SF20">
    <property type="entry name" value="MANNOSYL-OLIGOSACCHARIDE GLUCOSIDASE GCS1"/>
    <property type="match status" value="1"/>
</dbReference>
<dbReference type="Proteomes" id="UP001151760">
    <property type="component" value="Unassembled WGS sequence"/>
</dbReference>
<reference evidence="2" key="2">
    <citation type="submission" date="2022-01" db="EMBL/GenBank/DDBJ databases">
        <authorList>
            <person name="Yamashiro T."/>
            <person name="Shiraishi A."/>
            <person name="Satake H."/>
            <person name="Nakayama K."/>
        </authorList>
    </citation>
    <scope>NUCLEOTIDE SEQUENCE</scope>
</reference>
<comment type="caution">
    <text evidence="2">The sequence shown here is derived from an EMBL/GenBank/DDBJ whole genome shotgun (WGS) entry which is preliminary data.</text>
</comment>
<protein>
    <submittedName>
        <fullName evidence="2">Mannosyl-oligosaccharide glucosidase GCS1</fullName>
    </submittedName>
</protein>
<evidence type="ECO:0000259" key="1">
    <source>
        <dbReference type="Pfam" id="PF03200"/>
    </source>
</evidence>
<keyword evidence="3" id="KW-1185">Reference proteome</keyword>
<dbReference type="EMBL" id="BQNB010010234">
    <property type="protein sequence ID" value="GJS74470.1"/>
    <property type="molecule type" value="Genomic_DNA"/>
</dbReference>
<sequence length="127" mass="14757">MVVCRRPPSAMAVCRRPPSAMAVCRRPHRHHSSDHFNKVLIPSFLVVLDSRCWMLLAADCMHSNTEQLMQYDKDYGAYFDYGNHTEKVRLRQKLVEKNGNQPNLELVREVLEKPELRLVPHIGYVSL</sequence>
<proteinExistence type="predicted"/>
<feature type="domain" description="Glycosyl hydrolase family 63 C-terminal" evidence="1">
    <location>
        <begin position="69"/>
        <end position="127"/>
    </location>
</feature>